<evidence type="ECO:0000256" key="2">
    <source>
        <dbReference type="ARBA" id="ARBA00012884"/>
    </source>
</evidence>
<dbReference type="InterPro" id="IPR016162">
    <property type="entry name" value="Ald_DH_N"/>
</dbReference>
<dbReference type="RefSeq" id="WP_344783615.1">
    <property type="nucleotide sequence ID" value="NZ_BAAAZW010000006.1"/>
</dbReference>
<evidence type="ECO:0000256" key="6">
    <source>
        <dbReference type="PROSITE-ProRule" id="PRU10007"/>
    </source>
</evidence>
<evidence type="ECO:0000256" key="7">
    <source>
        <dbReference type="RuleBase" id="RU003345"/>
    </source>
</evidence>
<keyword evidence="3 7" id="KW-0560">Oxidoreductase</keyword>
<dbReference type="EMBL" id="BAAAZW010000006">
    <property type="protein sequence ID" value="GAA3961441.1"/>
    <property type="molecule type" value="Genomic_DNA"/>
</dbReference>
<dbReference type="InterPro" id="IPR016161">
    <property type="entry name" value="Ald_DH/histidinol_DH"/>
</dbReference>
<evidence type="ECO:0000259" key="9">
    <source>
        <dbReference type="Pfam" id="PF00171"/>
    </source>
</evidence>
<feature type="compositionally biased region" description="Basic and acidic residues" evidence="8">
    <location>
        <begin position="462"/>
        <end position="471"/>
    </location>
</feature>
<comment type="similarity">
    <text evidence="7">Belongs to the aldehyde dehydrogenase family.</text>
</comment>
<protein>
    <recommendedName>
        <fullName evidence="2">L-glutamate gamma-semialdehyde dehydrogenase</fullName>
        <ecNumber evidence="2">1.2.1.88</ecNumber>
    </recommendedName>
</protein>
<dbReference type="Gene3D" id="3.40.605.10">
    <property type="entry name" value="Aldehyde Dehydrogenase, Chain A, domain 1"/>
    <property type="match status" value="1"/>
</dbReference>
<dbReference type="SUPFAM" id="SSF51730">
    <property type="entry name" value="FAD-linked oxidoreductase"/>
    <property type="match status" value="1"/>
</dbReference>
<proteinExistence type="inferred from homology"/>
<feature type="domain" description="Proline dehydrogenase" evidence="10">
    <location>
        <begin position="133"/>
        <end position="425"/>
    </location>
</feature>
<keyword evidence="12" id="KW-1185">Reference proteome</keyword>
<evidence type="ECO:0000256" key="8">
    <source>
        <dbReference type="SAM" id="MobiDB-lite"/>
    </source>
</evidence>
<dbReference type="PROSITE" id="PS00070">
    <property type="entry name" value="ALDEHYDE_DEHYDR_CYS"/>
    <property type="match status" value="1"/>
</dbReference>
<reference evidence="12" key="1">
    <citation type="journal article" date="2019" name="Int. J. Syst. Evol. Microbiol.">
        <title>The Global Catalogue of Microorganisms (GCM) 10K type strain sequencing project: providing services to taxonomists for standard genome sequencing and annotation.</title>
        <authorList>
            <consortium name="The Broad Institute Genomics Platform"/>
            <consortium name="The Broad Institute Genome Sequencing Center for Infectious Disease"/>
            <person name="Wu L."/>
            <person name="Ma J."/>
        </authorList>
    </citation>
    <scope>NUCLEOTIDE SEQUENCE [LARGE SCALE GENOMIC DNA]</scope>
    <source>
        <strain evidence="12">JCM 16923</strain>
    </source>
</reference>
<dbReference type="InterPro" id="IPR016160">
    <property type="entry name" value="Ald_DH_CS_CYS"/>
</dbReference>
<dbReference type="Pfam" id="PF00171">
    <property type="entry name" value="Aldedh"/>
    <property type="match status" value="1"/>
</dbReference>
<comment type="caution">
    <text evidence="11">The sequence shown here is derived from an EMBL/GenBank/DDBJ whole genome shotgun (WGS) entry which is preliminary data.</text>
</comment>
<evidence type="ECO:0000256" key="1">
    <source>
        <dbReference type="ARBA" id="ARBA00004786"/>
    </source>
</evidence>
<evidence type="ECO:0000259" key="10">
    <source>
        <dbReference type="Pfam" id="PF01619"/>
    </source>
</evidence>
<keyword evidence="4" id="KW-0520">NAD</keyword>
<dbReference type="Proteomes" id="UP001418444">
    <property type="component" value="Unassembled WGS sequence"/>
</dbReference>
<evidence type="ECO:0000313" key="11">
    <source>
        <dbReference type="EMBL" id="GAA3961441.1"/>
    </source>
</evidence>
<dbReference type="PIRSF" id="PIRSF000197">
    <property type="entry name" value="Bifunct_PutA"/>
    <property type="match status" value="1"/>
</dbReference>
<dbReference type="Pfam" id="PF01619">
    <property type="entry name" value="Pro_dh"/>
    <property type="match status" value="1"/>
</dbReference>
<dbReference type="InterPro" id="IPR025703">
    <property type="entry name" value="Bifunct_PutA"/>
</dbReference>
<comment type="catalytic activity">
    <reaction evidence="5">
        <text>L-glutamate 5-semialdehyde + NAD(+) + H2O = L-glutamate + NADH + 2 H(+)</text>
        <dbReference type="Rhea" id="RHEA:30235"/>
        <dbReference type="ChEBI" id="CHEBI:15377"/>
        <dbReference type="ChEBI" id="CHEBI:15378"/>
        <dbReference type="ChEBI" id="CHEBI:29985"/>
        <dbReference type="ChEBI" id="CHEBI:57540"/>
        <dbReference type="ChEBI" id="CHEBI:57945"/>
        <dbReference type="ChEBI" id="CHEBI:58066"/>
        <dbReference type="EC" id="1.2.1.88"/>
    </reaction>
</comment>
<dbReference type="PANTHER" id="PTHR42862">
    <property type="entry name" value="DELTA-1-PYRROLINE-5-CARBOXYLATE DEHYDROGENASE 1, ISOFORM A-RELATED"/>
    <property type="match status" value="1"/>
</dbReference>
<dbReference type="PANTHER" id="PTHR42862:SF1">
    <property type="entry name" value="DELTA-1-PYRROLINE-5-CARBOXYLATE DEHYDROGENASE 2, ISOFORM A-RELATED"/>
    <property type="match status" value="1"/>
</dbReference>
<accession>A0ABP7P9I3</accession>
<feature type="domain" description="Aldehyde dehydrogenase" evidence="9">
    <location>
        <begin position="546"/>
        <end position="962"/>
    </location>
</feature>
<dbReference type="InterPro" id="IPR015590">
    <property type="entry name" value="Aldehyde_DH_dom"/>
</dbReference>
<dbReference type="InterPro" id="IPR016163">
    <property type="entry name" value="Ald_DH_C"/>
</dbReference>
<dbReference type="PROSITE" id="PS00687">
    <property type="entry name" value="ALDEHYDE_DEHYDR_GLU"/>
    <property type="match status" value="1"/>
</dbReference>
<dbReference type="Gene3D" id="3.20.20.220">
    <property type="match status" value="1"/>
</dbReference>
<dbReference type="Gene3D" id="3.40.309.10">
    <property type="entry name" value="Aldehyde Dehydrogenase, Chain A, domain 2"/>
    <property type="match status" value="1"/>
</dbReference>
<dbReference type="InterPro" id="IPR029041">
    <property type="entry name" value="FAD-linked_oxidoreductase-like"/>
</dbReference>
<sequence length="1184" mass="125535">MSRFAPTELADLDQCTRDLVGTWLATAAATGHRRQKAAARLAAVLADPHGLGFTVGFVDRVIGTEDPRAAAAALAELAGELPASLPRIDRLQLRVGGALGRLVPRVVVPIARARMRAMVGHLIVDARDRPLTESIAALRRGGHRLNLNPLGEAVLGEAEADRHLEQVRRLLRRDDVDYVSIKISSVASQLSMWDFEGTVRYVVDRLAPLYREAAAAPPGTAFLNLDMEEYRDLRLTVEVFTRLLRLPELAHYEAGIVVQAYLPDAVGAFDQLADFAADRVRGGGAGLKVRLVKGANLAMERVHAELAGRPAATCATKLDTDVNYKRILCRVLNPETMTGLRLGVAGHNLFDIAFAHLLAERRGVTDHVEFEMLAGMVPEQAETVSADVGPLLLYVPTVAPREFDVAISYLVRRLEENAAPENFMSGIFDLAPGSATHRREEQRFSDAVAALAAVVTDPRVPGPRDRQDRTAEQSAPAVPVDPASLPPFASEPDTNPALPANQEWARAALAQSAEPGWLDALPVPPPGDRASPPGDRASPPGDRAQSRSSLDRTVATARAAAAQWAARPAAERAAILYRAADLLSRRRGHLIAVAAAEAGKSIAESDPEVSEAVDFARYYAHRALELERVRGADFTPDRLIVVTPPWNFPIAIPTGGTVAALAAGAAVILKPAGPVPRCAQVILEALWEAGVPRAVCVGVYPDEGPAGEQLLRHPGVDRVLLTGASETAALFAAWRPGRPVNAETSGKNALIVTPSADRDLAIADLVHSAFGHAGQKCSAASLGILVGSVHDSARFRRQLVDAASSLVVDWPVDAAAAVGPLTEEPTDKLFRALTTLEPGERWLLRPQRLDDTGRLWSPGIKDGVAPGSLFHRTEVFGPVLGLMRAHDLDEALALQNGTDFGLTAGLHSRDLREVRTWLDGAQAGNLYVNRGITGAIVGRQPFGGWKGSSAGLGSKAGGPNYLMLMGTWSDAPAAASPSAPTLPAVAGFVAELATALDADSAHRLSAAAADDDAAWEAEFARGTDPAGLRCEANIFRYRPAAVLVRIGAGAPAWQAARVLAAAARAGIVPRISADPGLGRDVAGVLAAARTHLGIGPAGQQDEQSFAAAVPGLPESRIRVVGGVSDRVRAAVAARPRTALLDDPVTRSGRVELRYWLAEQAVSITLHRFGNPAPAFHRLAADLKD</sequence>
<comment type="pathway">
    <text evidence="1">Amino-acid degradation; L-proline degradation into L-glutamate; L-glutamate from L-proline: step 2/2.</text>
</comment>
<feature type="region of interest" description="Disordered" evidence="8">
    <location>
        <begin position="517"/>
        <end position="550"/>
    </location>
</feature>
<evidence type="ECO:0000256" key="4">
    <source>
        <dbReference type="ARBA" id="ARBA00023027"/>
    </source>
</evidence>
<dbReference type="SUPFAM" id="SSF53720">
    <property type="entry name" value="ALDH-like"/>
    <property type="match status" value="1"/>
</dbReference>
<dbReference type="InterPro" id="IPR029510">
    <property type="entry name" value="Ald_DH_CS_GLU"/>
</dbReference>
<gene>
    <name evidence="11" type="ORF">GCM10022231_21950</name>
</gene>
<evidence type="ECO:0000256" key="3">
    <source>
        <dbReference type="ARBA" id="ARBA00023002"/>
    </source>
</evidence>
<dbReference type="EC" id="1.2.1.88" evidence="2"/>
<evidence type="ECO:0000313" key="12">
    <source>
        <dbReference type="Proteomes" id="UP001418444"/>
    </source>
</evidence>
<dbReference type="InterPro" id="IPR050485">
    <property type="entry name" value="Proline_metab_enzyme"/>
</dbReference>
<evidence type="ECO:0000256" key="5">
    <source>
        <dbReference type="ARBA" id="ARBA00048142"/>
    </source>
</evidence>
<feature type="region of interest" description="Disordered" evidence="8">
    <location>
        <begin position="455"/>
        <end position="498"/>
    </location>
</feature>
<organism evidence="11 12">
    <name type="scientific">Gordonia caeni</name>
    <dbReference type="NCBI Taxonomy" id="1007097"/>
    <lineage>
        <taxon>Bacteria</taxon>
        <taxon>Bacillati</taxon>
        <taxon>Actinomycetota</taxon>
        <taxon>Actinomycetes</taxon>
        <taxon>Mycobacteriales</taxon>
        <taxon>Gordoniaceae</taxon>
        <taxon>Gordonia</taxon>
    </lineage>
</organism>
<feature type="active site" evidence="6">
    <location>
        <position position="743"/>
    </location>
</feature>
<dbReference type="InterPro" id="IPR002872">
    <property type="entry name" value="Proline_DH_dom"/>
</dbReference>
<name>A0ABP7P9I3_9ACTN</name>